<evidence type="ECO:0000313" key="5">
    <source>
        <dbReference type="Proteomes" id="UP000294003"/>
    </source>
</evidence>
<feature type="compositionally biased region" description="Gly residues" evidence="2">
    <location>
        <begin position="487"/>
        <end position="497"/>
    </location>
</feature>
<name>A0ABY0HFC8_9PEZI</name>
<feature type="compositionally biased region" description="Low complexity" evidence="2">
    <location>
        <begin position="186"/>
        <end position="204"/>
    </location>
</feature>
<dbReference type="Proteomes" id="UP000294003">
    <property type="component" value="Unassembled WGS sequence"/>
</dbReference>
<feature type="compositionally biased region" description="Basic and acidic residues" evidence="2">
    <location>
        <begin position="502"/>
        <end position="524"/>
    </location>
</feature>
<keyword evidence="1" id="KW-0479">Metal-binding</keyword>
<keyword evidence="1" id="KW-0863">Zinc-finger</keyword>
<feature type="region of interest" description="Disordered" evidence="2">
    <location>
        <begin position="144"/>
        <end position="356"/>
    </location>
</feature>
<feature type="region of interest" description="Disordered" evidence="2">
    <location>
        <begin position="420"/>
        <end position="460"/>
    </location>
</feature>
<accession>A0ABY0HFC8</accession>
<protein>
    <recommendedName>
        <fullName evidence="3">C3H1-type domain-containing protein</fullName>
    </recommendedName>
</protein>
<feature type="compositionally biased region" description="Pro residues" evidence="2">
    <location>
        <begin position="296"/>
        <end position="306"/>
    </location>
</feature>
<organism evidence="4 5">
    <name type="scientific">Monosporascus cannonballus</name>
    <dbReference type="NCBI Taxonomy" id="155416"/>
    <lineage>
        <taxon>Eukaryota</taxon>
        <taxon>Fungi</taxon>
        <taxon>Dikarya</taxon>
        <taxon>Ascomycota</taxon>
        <taxon>Pezizomycotina</taxon>
        <taxon>Sordariomycetes</taxon>
        <taxon>Xylariomycetidae</taxon>
        <taxon>Xylariales</taxon>
        <taxon>Xylariales incertae sedis</taxon>
        <taxon>Monosporascus</taxon>
    </lineage>
</organism>
<feature type="compositionally biased region" description="Polar residues" evidence="2">
    <location>
        <begin position="1"/>
        <end position="12"/>
    </location>
</feature>
<feature type="region of interest" description="Disordered" evidence="2">
    <location>
        <begin position="1"/>
        <end position="66"/>
    </location>
</feature>
<keyword evidence="5" id="KW-1185">Reference proteome</keyword>
<sequence>MNPNHQQATVATNPDAGSGSGGGESSTDYRAMEPAAPAPSSRTQTTAPTTQQRQQQQSLPQPIPLPRYFLVRPGTVKHTASSAVTIPGPMVPLLPVDQLPEWMDVLGVPRELAVEQTAGLVNLGTVARGMPAFYEVYFHQQHDQQQYVRPRDGGDNDDSNRAVGSQKYWPEEDDGGVEGRLVIEDASSPSRISTSASSSLASASRMGPGAKSFASTKAVNRGGGNGKPHIGKTNAPNVNLNRSTSNSNTSDRDDPPPPQLPSPTVHGSSTSTSNQYLYYHDNNHTNDDGGGGGGHPLPPPSSPAHPHPADRMLAASAAASFSAPSRPHNPVHHQHNHDRRPPSSSAASKRRVGGGNPLPTSVYCRHWCHHGRCRWQGACWYAHAMPSTAEGLRGVGLGDYPAWWRAAVGMAFRMTGGGGGGHFPSPQPSARPHAHAHSFTAAAGGGGGPSFPPPPAGSSKRMIREWRETAMVMGWNPSAVGPPANAVGGGGGGGARGGAVRSRRERERDGEEGGDEHGRKEKGGKNSRSAVVDYLTMDEEELGAETVEGIDAPSKERRQTTTRETNALVEI</sequence>
<keyword evidence="1" id="KW-0862">Zinc</keyword>
<dbReference type="PROSITE" id="PS50103">
    <property type="entry name" value="ZF_C3H1"/>
    <property type="match status" value="1"/>
</dbReference>
<evidence type="ECO:0000313" key="4">
    <source>
        <dbReference type="EMBL" id="RYO91327.1"/>
    </source>
</evidence>
<evidence type="ECO:0000256" key="2">
    <source>
        <dbReference type="SAM" id="MobiDB-lite"/>
    </source>
</evidence>
<proteinExistence type="predicted"/>
<feature type="compositionally biased region" description="Basic residues" evidence="2">
    <location>
        <begin position="329"/>
        <end position="338"/>
    </location>
</feature>
<evidence type="ECO:0000259" key="3">
    <source>
        <dbReference type="PROSITE" id="PS50103"/>
    </source>
</evidence>
<feature type="region of interest" description="Disordered" evidence="2">
    <location>
        <begin position="482"/>
        <end position="571"/>
    </location>
</feature>
<evidence type="ECO:0000256" key="1">
    <source>
        <dbReference type="PROSITE-ProRule" id="PRU00723"/>
    </source>
</evidence>
<feature type="compositionally biased region" description="Low complexity" evidence="2">
    <location>
        <begin position="34"/>
        <end position="60"/>
    </location>
</feature>
<dbReference type="InterPro" id="IPR000571">
    <property type="entry name" value="Znf_CCCH"/>
</dbReference>
<feature type="compositionally biased region" description="Low complexity" evidence="2">
    <location>
        <begin position="314"/>
        <end position="325"/>
    </location>
</feature>
<reference evidence="4 5" key="1">
    <citation type="submission" date="2018-06" db="EMBL/GenBank/DDBJ databases">
        <title>Complete Genomes of Monosporascus.</title>
        <authorList>
            <person name="Robinson A.J."/>
            <person name="Natvig D.O."/>
        </authorList>
    </citation>
    <scope>NUCLEOTIDE SEQUENCE [LARGE SCALE GENOMIC DNA]</scope>
    <source>
        <strain evidence="4 5">CBS 609.92</strain>
    </source>
</reference>
<feature type="compositionally biased region" description="Polar residues" evidence="2">
    <location>
        <begin position="265"/>
        <end position="276"/>
    </location>
</feature>
<feature type="domain" description="C3H1-type" evidence="3">
    <location>
        <begin position="358"/>
        <end position="386"/>
    </location>
</feature>
<feature type="zinc finger region" description="C3H1-type" evidence="1">
    <location>
        <begin position="358"/>
        <end position="386"/>
    </location>
</feature>
<comment type="caution">
    <text evidence="4">The sequence shown here is derived from an EMBL/GenBank/DDBJ whole genome shotgun (WGS) entry which is preliminary data.</text>
</comment>
<feature type="compositionally biased region" description="Basic and acidic residues" evidence="2">
    <location>
        <begin position="149"/>
        <end position="160"/>
    </location>
</feature>
<gene>
    <name evidence="4" type="ORF">DL762_002313</name>
</gene>
<dbReference type="EMBL" id="QJNS01000043">
    <property type="protein sequence ID" value="RYO91327.1"/>
    <property type="molecule type" value="Genomic_DNA"/>
</dbReference>